<reference evidence="3 4" key="1">
    <citation type="submission" date="2017-04" db="EMBL/GenBank/DDBJ databases">
        <title>Novel microbial lineages endemic to geothermal iron-oxide mats fill important gaps in the evolutionary history of Archaea.</title>
        <authorList>
            <person name="Jay Z.J."/>
            <person name="Beam J.P."/>
            <person name="Dlakic M."/>
            <person name="Rusch D.B."/>
            <person name="Kozubal M.A."/>
            <person name="Inskeep W.P."/>
        </authorList>
    </citation>
    <scope>NUCLEOTIDE SEQUENCE [LARGE SCALE GENOMIC DNA]</scope>
    <source>
        <strain evidence="3">OSP_D</strain>
    </source>
</reference>
<evidence type="ECO:0000259" key="2">
    <source>
        <dbReference type="Pfam" id="PF03787"/>
    </source>
</evidence>
<evidence type="ECO:0000313" key="4">
    <source>
        <dbReference type="Proteomes" id="UP000240880"/>
    </source>
</evidence>
<dbReference type="Pfam" id="PF03787">
    <property type="entry name" value="RAMPs"/>
    <property type="match status" value="1"/>
</dbReference>
<protein>
    <recommendedName>
        <fullName evidence="2">CRISPR type III-associated protein domain-containing protein</fullName>
    </recommendedName>
</protein>
<gene>
    <name evidence="3" type="ORF">B9Q01_10300</name>
</gene>
<comment type="caution">
    <text evidence="3">The sequence shown here is derived from an EMBL/GenBank/DDBJ whole genome shotgun (WGS) entry which is preliminary data.</text>
</comment>
<keyword evidence="1" id="KW-0051">Antiviral defense</keyword>
<dbReference type="AlphaFoldDB" id="A0A2R6A5U7"/>
<organism evidence="3 4">
    <name type="scientific">Candidatus Marsarchaeota G1 archaeon OSP_D</name>
    <dbReference type="NCBI Taxonomy" id="1978155"/>
    <lineage>
        <taxon>Archaea</taxon>
        <taxon>Candidatus Marsarchaeota</taxon>
        <taxon>Candidatus Marsarchaeota group 1</taxon>
    </lineage>
</organism>
<dbReference type="InterPro" id="IPR005537">
    <property type="entry name" value="RAMP_III_fam"/>
</dbReference>
<sequence>MELDVTVIRKPFTPRDTLGKYAGILTYQLTILKSVHVGKSEYSLFQTQEMLELKDKAHEGFEALLASEITKKSQFSKITGFVEVNEKPCIPGSTMKGLIRSRLELLSTPINYSVNACFSQVSFSQTVSRCHQAIWSNSIKDERGFPCDRNQNDNVCAVCDLFGAPGLSSRVTFSDLLGNPSDVEIKTLNDKTALEVFKANTVLSGKIIFKSLKTLSELGLILIGLGVCCKKDGKITSVRVLIGRHKYSNLDMGEAKITLSGIEWFKKPSEWNPDLHQLMNQAVEDCKKDYPDIANNACFSEAERREQLCH</sequence>
<feature type="domain" description="CRISPR type III-associated protein" evidence="2">
    <location>
        <begin position="40"/>
        <end position="183"/>
    </location>
</feature>
<proteinExistence type="predicted"/>
<dbReference type="Proteomes" id="UP000240880">
    <property type="component" value="Unassembled WGS sequence"/>
</dbReference>
<evidence type="ECO:0000256" key="1">
    <source>
        <dbReference type="ARBA" id="ARBA00023118"/>
    </source>
</evidence>
<evidence type="ECO:0000313" key="3">
    <source>
        <dbReference type="EMBL" id="PSN81760.1"/>
    </source>
</evidence>
<name>A0A2R6A5U7_9ARCH</name>
<dbReference type="GO" id="GO:0051607">
    <property type="term" value="P:defense response to virus"/>
    <property type="evidence" value="ECO:0007669"/>
    <property type="project" value="UniProtKB-KW"/>
</dbReference>
<accession>A0A2R6A5U7</accession>
<dbReference type="EMBL" id="NEXC01000162">
    <property type="protein sequence ID" value="PSN81760.1"/>
    <property type="molecule type" value="Genomic_DNA"/>
</dbReference>